<evidence type="ECO:0000256" key="6">
    <source>
        <dbReference type="ARBA" id="ARBA00023125"/>
    </source>
</evidence>
<dbReference type="PANTHER" id="PTHR13604:SF0">
    <property type="entry name" value="ABASIC SITE PROCESSING PROTEIN HMCES"/>
    <property type="match status" value="1"/>
</dbReference>
<evidence type="ECO:0000256" key="1">
    <source>
        <dbReference type="ARBA" id="ARBA00008136"/>
    </source>
</evidence>
<dbReference type="InterPro" id="IPR036590">
    <property type="entry name" value="SRAP-like"/>
</dbReference>
<dbReference type="Gene3D" id="3.90.1680.10">
    <property type="entry name" value="SOS response associated peptidase-like"/>
    <property type="match status" value="1"/>
</dbReference>
<dbReference type="GO" id="GO:0008233">
    <property type="term" value="F:peptidase activity"/>
    <property type="evidence" value="ECO:0007669"/>
    <property type="project" value="UniProtKB-KW"/>
</dbReference>
<evidence type="ECO:0000256" key="4">
    <source>
        <dbReference type="ARBA" id="ARBA00022801"/>
    </source>
</evidence>
<reference evidence="8" key="1">
    <citation type="submission" date="2013-08" db="EMBL/GenBank/DDBJ databases">
        <authorList>
            <person name="Mendez C."/>
            <person name="Richter M."/>
            <person name="Ferrer M."/>
            <person name="Sanchez J."/>
        </authorList>
    </citation>
    <scope>NUCLEOTIDE SEQUENCE</scope>
</reference>
<keyword evidence="6" id="KW-0238">DNA-binding</keyword>
<keyword evidence="7" id="KW-0456">Lyase</keyword>
<evidence type="ECO:0000256" key="7">
    <source>
        <dbReference type="ARBA" id="ARBA00023239"/>
    </source>
</evidence>
<dbReference type="InterPro" id="IPR003738">
    <property type="entry name" value="SRAP"/>
</dbReference>
<dbReference type="GO" id="GO:0016829">
    <property type="term" value="F:lyase activity"/>
    <property type="evidence" value="ECO:0007669"/>
    <property type="project" value="UniProtKB-KW"/>
</dbReference>
<proteinExistence type="inferred from homology"/>
<dbReference type="GO" id="GO:0006508">
    <property type="term" value="P:proteolysis"/>
    <property type="evidence" value="ECO:0007669"/>
    <property type="project" value="UniProtKB-KW"/>
</dbReference>
<keyword evidence="3" id="KW-0227">DNA damage</keyword>
<dbReference type="GO" id="GO:0003697">
    <property type="term" value="F:single-stranded DNA binding"/>
    <property type="evidence" value="ECO:0007669"/>
    <property type="project" value="InterPro"/>
</dbReference>
<protein>
    <submittedName>
        <fullName evidence="8">Protein containing DUF159</fullName>
    </submittedName>
</protein>
<evidence type="ECO:0000313" key="8">
    <source>
        <dbReference type="EMBL" id="EQD79942.1"/>
    </source>
</evidence>
<sequence>MCGRYILAQQAKFERELRLGRIHWAFSARYNVAPSQSVPVVRVTEGVHEGVMMRWGLIPFFAHGVPTKYSTINATIEKLQTAPVWRGPWKCGQRCIQVAAGFYEWHLEADGRKQPYFIHLTDHEVFGF</sequence>
<comment type="similarity">
    <text evidence="1">Belongs to the SOS response-associated peptidase family.</text>
</comment>
<name>T1CCB1_9ZZZZ</name>
<dbReference type="SUPFAM" id="SSF143081">
    <property type="entry name" value="BB1717-like"/>
    <property type="match status" value="1"/>
</dbReference>
<keyword evidence="5" id="KW-0190">Covalent protein-DNA linkage</keyword>
<evidence type="ECO:0000256" key="2">
    <source>
        <dbReference type="ARBA" id="ARBA00022670"/>
    </source>
</evidence>
<dbReference type="GO" id="GO:0106300">
    <property type="term" value="P:protein-DNA covalent cross-linking repair"/>
    <property type="evidence" value="ECO:0007669"/>
    <property type="project" value="InterPro"/>
</dbReference>
<keyword evidence="2" id="KW-0645">Protease</keyword>
<reference evidence="8" key="2">
    <citation type="journal article" date="2014" name="ISME J.">
        <title>Microbial stratification in low pH oxic and suboxic macroscopic growths along an acid mine drainage.</title>
        <authorList>
            <person name="Mendez-Garcia C."/>
            <person name="Mesa V."/>
            <person name="Sprenger R.R."/>
            <person name="Richter M."/>
            <person name="Diez M.S."/>
            <person name="Solano J."/>
            <person name="Bargiela R."/>
            <person name="Golyshina O.V."/>
            <person name="Manteca A."/>
            <person name="Ramos J.L."/>
            <person name="Gallego J.R."/>
            <person name="Llorente I."/>
            <person name="Martins Dos Santos V.A."/>
            <person name="Jensen O.N."/>
            <person name="Pelaez A.I."/>
            <person name="Sanchez J."/>
            <person name="Ferrer M."/>
        </authorList>
    </citation>
    <scope>NUCLEOTIDE SEQUENCE</scope>
</reference>
<gene>
    <name evidence="8" type="ORF">B1A_01408</name>
</gene>
<evidence type="ECO:0000256" key="3">
    <source>
        <dbReference type="ARBA" id="ARBA00022763"/>
    </source>
</evidence>
<accession>T1CCB1</accession>
<dbReference type="EMBL" id="AUZX01001071">
    <property type="protein sequence ID" value="EQD79942.1"/>
    <property type="molecule type" value="Genomic_DNA"/>
</dbReference>
<keyword evidence="4" id="KW-0378">Hydrolase</keyword>
<dbReference type="AlphaFoldDB" id="T1CCB1"/>
<evidence type="ECO:0000256" key="5">
    <source>
        <dbReference type="ARBA" id="ARBA00023124"/>
    </source>
</evidence>
<dbReference type="Pfam" id="PF02586">
    <property type="entry name" value="SRAP"/>
    <property type="match status" value="1"/>
</dbReference>
<dbReference type="PANTHER" id="PTHR13604">
    <property type="entry name" value="DC12-RELATED"/>
    <property type="match status" value="1"/>
</dbReference>
<feature type="non-terminal residue" evidence="8">
    <location>
        <position position="128"/>
    </location>
</feature>
<comment type="caution">
    <text evidence="8">The sequence shown here is derived from an EMBL/GenBank/DDBJ whole genome shotgun (WGS) entry which is preliminary data.</text>
</comment>
<organism evidence="8">
    <name type="scientific">mine drainage metagenome</name>
    <dbReference type="NCBI Taxonomy" id="410659"/>
    <lineage>
        <taxon>unclassified sequences</taxon>
        <taxon>metagenomes</taxon>
        <taxon>ecological metagenomes</taxon>
    </lineage>
</organism>